<dbReference type="InterPro" id="IPR010985">
    <property type="entry name" value="Ribbon_hlx_hlx"/>
</dbReference>
<dbReference type="Gene3D" id="1.10.1220.10">
    <property type="entry name" value="Met repressor-like"/>
    <property type="match status" value="1"/>
</dbReference>
<feature type="compositionally biased region" description="Polar residues" evidence="1">
    <location>
        <begin position="11"/>
        <end position="21"/>
    </location>
</feature>
<dbReference type="InterPro" id="IPR031895">
    <property type="entry name" value="RHH_CopG"/>
</dbReference>
<organism evidence="2 3">
    <name type="scientific">Helicobacter baculiformis</name>
    <dbReference type="NCBI Taxonomy" id="427351"/>
    <lineage>
        <taxon>Bacteria</taxon>
        <taxon>Pseudomonadati</taxon>
        <taxon>Campylobacterota</taxon>
        <taxon>Epsilonproteobacteria</taxon>
        <taxon>Campylobacterales</taxon>
        <taxon>Helicobacteraceae</taxon>
        <taxon>Helicobacter</taxon>
    </lineage>
</organism>
<evidence type="ECO:0000256" key="1">
    <source>
        <dbReference type="SAM" id="MobiDB-lite"/>
    </source>
</evidence>
<evidence type="ECO:0000313" key="2">
    <source>
        <dbReference type="EMBL" id="MFC3847877.1"/>
    </source>
</evidence>
<dbReference type="Proteomes" id="UP001595783">
    <property type="component" value="Unassembled WGS sequence"/>
</dbReference>
<dbReference type="EMBL" id="JBHRZO010000029">
    <property type="protein sequence ID" value="MFC3847877.1"/>
    <property type="molecule type" value="Genomic_DNA"/>
</dbReference>
<dbReference type="SUPFAM" id="SSF47598">
    <property type="entry name" value="Ribbon-helix-helix"/>
    <property type="match status" value="1"/>
</dbReference>
<comment type="caution">
    <text evidence="2">The sequence shown here is derived from an EMBL/GenBank/DDBJ whole genome shotgun (WGS) entry which is preliminary data.</text>
</comment>
<proteinExistence type="predicted"/>
<feature type="compositionally biased region" description="Basic residues" evidence="1">
    <location>
        <begin position="24"/>
        <end position="34"/>
    </location>
</feature>
<reference evidence="3" key="1">
    <citation type="journal article" date="2019" name="Int. J. Syst. Evol. Microbiol.">
        <title>The Global Catalogue of Microorganisms (GCM) 10K type strain sequencing project: providing services to taxonomists for standard genome sequencing and annotation.</title>
        <authorList>
            <consortium name="The Broad Institute Genomics Platform"/>
            <consortium name="The Broad Institute Genome Sequencing Center for Infectious Disease"/>
            <person name="Wu L."/>
            <person name="Ma J."/>
        </authorList>
    </citation>
    <scope>NUCLEOTIDE SEQUENCE [LARGE SCALE GENOMIC DNA]</scope>
    <source>
        <strain evidence="3">CCUG 53816</strain>
    </source>
</reference>
<dbReference type="RefSeq" id="WP_104751850.1">
    <property type="nucleotide sequence ID" value="NZ_FZMF01000009.1"/>
</dbReference>
<sequence length="82" mass="9825">MDSIDAALNRPITQENTFQNKQENKKRKKPGRKRVPTDELKKNYAVQLYFSKEEYKKLEQLAYEEAESISSYIKRQIVKMLR</sequence>
<evidence type="ECO:0000313" key="3">
    <source>
        <dbReference type="Proteomes" id="UP001595783"/>
    </source>
</evidence>
<keyword evidence="3" id="KW-1185">Reference proteome</keyword>
<accession>A0ABV7ZK71</accession>
<dbReference type="InterPro" id="IPR013321">
    <property type="entry name" value="Arc_rbn_hlx_hlx"/>
</dbReference>
<protein>
    <submittedName>
        <fullName evidence="2">Ribbon-helix-helix domain-containing protein</fullName>
    </submittedName>
</protein>
<dbReference type="Pfam" id="PF16777">
    <property type="entry name" value="RHH_7"/>
    <property type="match status" value="1"/>
</dbReference>
<gene>
    <name evidence="2" type="ORF">ACFOPX_04935</name>
</gene>
<name>A0ABV7ZK71_9HELI</name>
<feature type="region of interest" description="Disordered" evidence="1">
    <location>
        <begin position="1"/>
        <end position="37"/>
    </location>
</feature>